<evidence type="ECO:0000256" key="1">
    <source>
        <dbReference type="ARBA" id="ARBA00010843"/>
    </source>
</evidence>
<evidence type="ECO:0000313" key="9">
    <source>
        <dbReference type="EMBL" id="NXQ90427.1"/>
    </source>
</evidence>
<organism evidence="9 10">
    <name type="scientific">Nyctibius grandis</name>
    <name type="common">Great potoo</name>
    <dbReference type="NCBI Taxonomy" id="48427"/>
    <lineage>
        <taxon>Eukaryota</taxon>
        <taxon>Metazoa</taxon>
        <taxon>Chordata</taxon>
        <taxon>Craniata</taxon>
        <taxon>Vertebrata</taxon>
        <taxon>Euteleostomi</taxon>
        <taxon>Archelosauria</taxon>
        <taxon>Archosauria</taxon>
        <taxon>Dinosauria</taxon>
        <taxon>Saurischia</taxon>
        <taxon>Theropoda</taxon>
        <taxon>Coelurosauria</taxon>
        <taxon>Aves</taxon>
        <taxon>Neognathae</taxon>
        <taxon>Neoaves</taxon>
        <taxon>Strisores</taxon>
        <taxon>Caprimulgiformes</taxon>
        <taxon>Nyctibiidae</taxon>
        <taxon>Nyctibius</taxon>
    </lineage>
</organism>
<comment type="caution">
    <text evidence="9">The sequence shown here is derived from an EMBL/GenBank/DDBJ whole genome shotgun (WGS) entry which is preliminary data.</text>
</comment>
<dbReference type="PANTHER" id="PTHR14649:SF1">
    <property type="entry name" value="ZINC FINGER C2HC DOMAIN-CONTAINING PROTEIN 1C"/>
    <property type="match status" value="1"/>
</dbReference>
<dbReference type="Gene3D" id="3.30.160.60">
    <property type="entry name" value="Classic Zinc Finger"/>
    <property type="match status" value="1"/>
</dbReference>
<protein>
    <submittedName>
        <fullName evidence="9">ZC21C protein</fullName>
    </submittedName>
</protein>
<keyword evidence="3 6" id="KW-0863">Zinc-finger</keyword>
<feature type="domain" description="C2HC/C3H-type" evidence="8">
    <location>
        <begin position="327"/>
        <end position="356"/>
    </location>
</feature>
<feature type="non-terminal residue" evidence="9">
    <location>
        <position position="1"/>
    </location>
</feature>
<dbReference type="PROSITE" id="PS52027">
    <property type="entry name" value="ZF_C2HC_C3H"/>
    <property type="match status" value="2"/>
</dbReference>
<evidence type="ECO:0000259" key="8">
    <source>
        <dbReference type="PROSITE" id="PS52027"/>
    </source>
</evidence>
<evidence type="ECO:0000256" key="4">
    <source>
        <dbReference type="ARBA" id="ARBA00022833"/>
    </source>
</evidence>
<dbReference type="EMBL" id="VWYG01022282">
    <property type="protein sequence ID" value="NXQ90427.1"/>
    <property type="molecule type" value="Genomic_DNA"/>
</dbReference>
<evidence type="ECO:0000256" key="6">
    <source>
        <dbReference type="PROSITE-ProRule" id="PRU01371"/>
    </source>
</evidence>
<dbReference type="Proteomes" id="UP000567826">
    <property type="component" value="Unassembled WGS sequence"/>
</dbReference>
<evidence type="ECO:0000256" key="5">
    <source>
        <dbReference type="ARBA" id="ARBA00023054"/>
    </source>
</evidence>
<evidence type="ECO:0000313" key="10">
    <source>
        <dbReference type="Proteomes" id="UP000567826"/>
    </source>
</evidence>
<keyword evidence="2" id="KW-0479">Metal-binding</keyword>
<evidence type="ECO:0000256" key="2">
    <source>
        <dbReference type="ARBA" id="ARBA00022723"/>
    </source>
</evidence>
<feature type="non-terminal residue" evidence="9">
    <location>
        <position position="473"/>
    </location>
</feature>
<keyword evidence="4" id="KW-0862">Zinc</keyword>
<dbReference type="GO" id="GO:0008270">
    <property type="term" value="F:zinc ion binding"/>
    <property type="evidence" value="ECO:0007669"/>
    <property type="project" value="UniProtKB-KW"/>
</dbReference>
<feature type="compositionally biased region" description="Pro residues" evidence="7">
    <location>
        <begin position="464"/>
        <end position="473"/>
    </location>
</feature>
<accession>A0A7L2GTJ6</accession>
<dbReference type="AlphaFoldDB" id="A0A7L2GTJ6"/>
<keyword evidence="10" id="KW-1185">Reference proteome</keyword>
<feature type="domain" description="C2HC/C3H-type" evidence="8">
    <location>
        <begin position="435"/>
        <end position="464"/>
    </location>
</feature>
<name>A0A7L2GTJ6_NYCGR</name>
<feature type="region of interest" description="Disordered" evidence="7">
    <location>
        <begin position="452"/>
        <end position="473"/>
    </location>
</feature>
<feature type="compositionally biased region" description="Polar residues" evidence="7">
    <location>
        <begin position="376"/>
        <end position="387"/>
    </location>
</feature>
<gene>
    <name evidence="9" type="primary">Zc2hc1c</name>
    <name evidence="9" type="ORF">NYCGRA_R08351</name>
</gene>
<dbReference type="OrthoDB" id="10255185at2759"/>
<evidence type="ECO:0000256" key="3">
    <source>
        <dbReference type="ARBA" id="ARBA00022771"/>
    </source>
</evidence>
<sequence length="473" mass="53293">LEYQKNNLRHELISDKEESLKDLYARKSQRVSYSLAAENSQHGGFCSAGLQSKYLTRQTKILPAKSVARWKDGVDRAYPLKPIHHHNGVSVPVVNTAQLGSCPYMEEAPNSRPTSMRKKKPPAGRCQPAAVLSPWTTEPKQPASQIYRSQLACILKLEADGQNLEEKIRHKEALLRKKLRRTQDVLRRIQREKALVEAEERRDREAEDTREQKVARHPEEKTLRVAVSPGDGGGVFSEAQSAEATIAKPGTTLYPQELAMGKLKKERLVASNSKIQDRIPMEHLASCSELVLKHRPPPSALPGRGAGDHPSTEVLHMQASSAAEQDTLRQCSFCGRKFLGTRLQKHRSICGKSQGSKREVFNSRMARAKGTALEQYRQQNPSENLQNKPPRKNNWRQKHEALIQTLCQARQVQQVLSKGGKVSDLPQPPPMENPDYVACPYCSRRFAPHAAERHIPKCKTIKNRPPPPPPRRR</sequence>
<reference evidence="9 10" key="1">
    <citation type="submission" date="2019-09" db="EMBL/GenBank/DDBJ databases">
        <title>Bird 10,000 Genomes (B10K) Project - Family phase.</title>
        <authorList>
            <person name="Zhang G."/>
        </authorList>
    </citation>
    <scope>NUCLEOTIDE SEQUENCE [LARGE SCALE GENOMIC DNA]</scope>
    <source>
        <strain evidence="9">B10K-DU-001-56</strain>
        <tissue evidence="9">Muscle</tissue>
    </source>
</reference>
<dbReference type="PANTHER" id="PTHR14649">
    <property type="entry name" value="ZINC FINGER C2HC DOMAIN-CONTAINING PROTEIN 1C"/>
    <property type="match status" value="1"/>
</dbReference>
<feature type="region of interest" description="Disordered" evidence="7">
    <location>
        <begin position="198"/>
        <end position="218"/>
    </location>
</feature>
<comment type="similarity">
    <text evidence="1">Belongs to the ZC2HC1 family.</text>
</comment>
<proteinExistence type="inferred from homology"/>
<keyword evidence="5" id="KW-0175">Coiled coil</keyword>
<dbReference type="InterPro" id="IPR026104">
    <property type="entry name" value="ZNF_C2HC_dom_1C"/>
</dbReference>
<evidence type="ECO:0000256" key="7">
    <source>
        <dbReference type="SAM" id="MobiDB-lite"/>
    </source>
</evidence>
<feature type="region of interest" description="Disordered" evidence="7">
    <location>
        <begin position="105"/>
        <end position="127"/>
    </location>
</feature>
<feature type="region of interest" description="Disordered" evidence="7">
    <location>
        <begin position="371"/>
        <end position="392"/>
    </location>
</feature>
<dbReference type="Pfam" id="PF13913">
    <property type="entry name" value="zf-C2HC_2"/>
    <property type="match status" value="2"/>
</dbReference>
<dbReference type="InterPro" id="IPR049899">
    <property type="entry name" value="Znf_C2HC_C3H"/>
</dbReference>